<evidence type="ECO:0000256" key="4">
    <source>
        <dbReference type="ARBA" id="ARBA00022723"/>
    </source>
</evidence>
<dbReference type="InterPro" id="IPR050185">
    <property type="entry name" value="Ub_carboxyl-term_hydrolase"/>
</dbReference>
<evidence type="ECO:0000256" key="9">
    <source>
        <dbReference type="ARBA" id="ARBA00022833"/>
    </source>
</evidence>
<dbReference type="InterPro" id="IPR001607">
    <property type="entry name" value="Znf_UBP"/>
</dbReference>
<keyword evidence="5" id="KW-0863">Zinc-finger</keyword>
<accession>A0A9W7SPI4</accession>
<dbReference type="EC" id="3.4.19.12" evidence="14"/>
<comment type="caution">
    <text evidence="17">The sequence shown here is derived from an EMBL/GenBank/DDBJ whole genome shotgun (WGS) entry which is preliminary data.</text>
</comment>
<dbReference type="SUPFAM" id="SSF57850">
    <property type="entry name" value="RING/U-box"/>
    <property type="match status" value="1"/>
</dbReference>
<dbReference type="PROSITE" id="PS00973">
    <property type="entry name" value="USP_2"/>
    <property type="match status" value="1"/>
</dbReference>
<evidence type="ECO:0000256" key="12">
    <source>
        <dbReference type="ARBA" id="ARBA00023242"/>
    </source>
</evidence>
<dbReference type="AlphaFoldDB" id="A0A9W7SPI4"/>
<dbReference type="PROSITE" id="PS00972">
    <property type="entry name" value="USP_1"/>
    <property type="match status" value="1"/>
</dbReference>
<dbReference type="PANTHER" id="PTHR21646:SF33">
    <property type="entry name" value="UBIQUITIN CARBOXYL-TERMINAL HYDROLASE 22"/>
    <property type="match status" value="1"/>
</dbReference>
<proteinExistence type="inferred from homology"/>
<dbReference type="GO" id="GO:0016579">
    <property type="term" value="P:protein deubiquitination"/>
    <property type="evidence" value="ECO:0007669"/>
    <property type="project" value="InterPro"/>
</dbReference>
<comment type="catalytic activity">
    <reaction evidence="1 14">
        <text>Thiol-dependent hydrolysis of ester, thioester, amide, peptide and isopeptide bonds formed by the C-terminal Gly of ubiquitin (a 76-residue protein attached to proteins as an intracellular targeting signal).</text>
        <dbReference type="EC" id="3.4.19.12"/>
    </reaction>
</comment>
<evidence type="ECO:0000256" key="2">
    <source>
        <dbReference type="ARBA" id="ARBA00004123"/>
    </source>
</evidence>
<feature type="compositionally biased region" description="Low complexity" evidence="15">
    <location>
        <begin position="1"/>
        <end position="13"/>
    </location>
</feature>
<evidence type="ECO:0000256" key="14">
    <source>
        <dbReference type="RuleBase" id="RU366025"/>
    </source>
</evidence>
<reference evidence="17 18" key="2">
    <citation type="journal article" date="2021" name="Curr. Genet.">
        <title>Genetic response to nitrogen starvation in the aggressive Eucalyptus foliar pathogen Teratosphaeria destructans.</title>
        <authorList>
            <person name="Havenga M."/>
            <person name="Wingfield B.D."/>
            <person name="Wingfield M.J."/>
            <person name="Dreyer L.L."/>
            <person name="Roets F."/>
            <person name="Aylward J."/>
        </authorList>
    </citation>
    <scope>NUCLEOTIDE SEQUENCE [LARGE SCALE GENOMIC DNA]</scope>
    <source>
        <strain evidence="17">CMW44962</strain>
    </source>
</reference>
<evidence type="ECO:0000256" key="7">
    <source>
        <dbReference type="ARBA" id="ARBA00022801"/>
    </source>
</evidence>
<organism evidence="17 18">
    <name type="scientific">Teratosphaeria destructans</name>
    <dbReference type="NCBI Taxonomy" id="418781"/>
    <lineage>
        <taxon>Eukaryota</taxon>
        <taxon>Fungi</taxon>
        <taxon>Dikarya</taxon>
        <taxon>Ascomycota</taxon>
        <taxon>Pezizomycotina</taxon>
        <taxon>Dothideomycetes</taxon>
        <taxon>Dothideomycetidae</taxon>
        <taxon>Mycosphaerellales</taxon>
        <taxon>Teratosphaeriaceae</taxon>
        <taxon>Teratosphaeria</taxon>
    </lineage>
</organism>
<dbReference type="Gene3D" id="3.30.40.10">
    <property type="entry name" value="Zinc/RING finger domain, C3HC4 (zinc finger)"/>
    <property type="match status" value="1"/>
</dbReference>
<feature type="domain" description="USP" evidence="16">
    <location>
        <begin position="173"/>
        <end position="529"/>
    </location>
</feature>
<dbReference type="Pfam" id="PF02148">
    <property type="entry name" value="zf-UBP"/>
    <property type="match status" value="1"/>
</dbReference>
<dbReference type="GO" id="GO:0005634">
    <property type="term" value="C:nucleus"/>
    <property type="evidence" value="ECO:0007669"/>
    <property type="project" value="UniProtKB-SubCell"/>
</dbReference>
<evidence type="ECO:0000256" key="15">
    <source>
        <dbReference type="SAM" id="MobiDB-lite"/>
    </source>
</evidence>
<evidence type="ECO:0000256" key="13">
    <source>
        <dbReference type="ARBA" id="ARBA00038490"/>
    </source>
</evidence>
<dbReference type="InterPro" id="IPR018200">
    <property type="entry name" value="USP_CS"/>
</dbReference>
<evidence type="ECO:0000256" key="11">
    <source>
        <dbReference type="ARBA" id="ARBA00023163"/>
    </source>
</evidence>
<protein>
    <recommendedName>
        <fullName evidence="14">Ubiquitin carboxyl-terminal hydrolase</fullName>
        <ecNumber evidence="14">3.4.19.12</ecNumber>
    </recommendedName>
</protein>
<dbReference type="GO" id="GO:0006508">
    <property type="term" value="P:proteolysis"/>
    <property type="evidence" value="ECO:0007669"/>
    <property type="project" value="UniProtKB-KW"/>
</dbReference>
<keyword evidence="12" id="KW-0539">Nucleus</keyword>
<dbReference type="GO" id="GO:0008270">
    <property type="term" value="F:zinc ion binding"/>
    <property type="evidence" value="ECO:0007669"/>
    <property type="project" value="UniProtKB-KW"/>
</dbReference>
<keyword evidence="3 14" id="KW-0645">Protease</keyword>
<keyword evidence="18" id="KW-1185">Reference proteome</keyword>
<evidence type="ECO:0000256" key="1">
    <source>
        <dbReference type="ARBA" id="ARBA00000707"/>
    </source>
</evidence>
<evidence type="ECO:0000259" key="16">
    <source>
        <dbReference type="PROSITE" id="PS50235"/>
    </source>
</evidence>
<name>A0A9W7SPI4_9PEZI</name>
<dbReference type="Proteomes" id="UP001138500">
    <property type="component" value="Unassembled WGS sequence"/>
</dbReference>
<keyword evidence="10" id="KW-0805">Transcription regulation</keyword>
<sequence>MASTTLTPTSATAEIPKIKKGSISEAKTPITPTQTSFACPHVKALLTAARGPATEGYTRVIESLRREGNVCGKTHKTGSGADTTGKTTYICLQCSTVSNVRERHRKDHPFAIESNNGFIFCHDCNDYVYDTTFEEIRTSNASKKRKHGAIPADERKLVAVHTSNTGCAATGLRGLYNMGQTCFMSVVLQSLIHNPLIRGYYLTDGHRSQDCEREACTSCALDGMFEDFYGQEKHEGYGAVLMLQGCWKGGGGLAGYSQQDAHEYLGFILNSLHTANTEDEEDEGKKKEGKDCECMIHQTFGGLYKSTVTCSSCKNVTSTVDPFMDLSLDVRNSNVVIKKKKMPLTNSVQTVKEVQPMDLTECLDRFTSAETLGSDSEYKCRKCESSEGAKKKLSLSRLPPVIPIHLKRFSHSRTLKESTKVDTRIRFPFHLDFTPYLSLPKKKGLADLANGADGKHTDEDGNVTEYTISEPQYELSSVVVHKGKIDNGHYVSYSKQGKEWFRFDDSMVVQVDEKEVLGAEAYMLFYVVKGFDIPAS</sequence>
<dbReference type="InterPro" id="IPR001394">
    <property type="entry name" value="Peptidase_C19_UCH"/>
</dbReference>
<dbReference type="Gene3D" id="3.90.70.10">
    <property type="entry name" value="Cysteine proteinases"/>
    <property type="match status" value="1"/>
</dbReference>
<keyword evidence="7 14" id="KW-0378">Hydrolase</keyword>
<gene>
    <name evidence="17" type="ORF">Tdes44962_MAKER03513</name>
</gene>
<dbReference type="InterPro" id="IPR038765">
    <property type="entry name" value="Papain-like_cys_pep_sf"/>
</dbReference>
<keyword evidence="11" id="KW-0804">Transcription</keyword>
<keyword evidence="6 14" id="KW-0833">Ubl conjugation pathway</keyword>
<dbReference type="PROSITE" id="PS50235">
    <property type="entry name" value="USP_3"/>
    <property type="match status" value="1"/>
</dbReference>
<dbReference type="InterPro" id="IPR028889">
    <property type="entry name" value="USP"/>
</dbReference>
<evidence type="ECO:0000256" key="10">
    <source>
        <dbReference type="ARBA" id="ARBA00023015"/>
    </source>
</evidence>
<dbReference type="SUPFAM" id="SSF54001">
    <property type="entry name" value="Cysteine proteinases"/>
    <property type="match status" value="1"/>
</dbReference>
<dbReference type="EMBL" id="RIBY02001990">
    <property type="protein sequence ID" value="KAH9826381.1"/>
    <property type="molecule type" value="Genomic_DNA"/>
</dbReference>
<dbReference type="Pfam" id="PF00443">
    <property type="entry name" value="UCH"/>
    <property type="match status" value="1"/>
</dbReference>
<comment type="subcellular location">
    <subcellularLocation>
        <location evidence="2">Nucleus</location>
    </subcellularLocation>
</comment>
<comment type="similarity">
    <text evidence="13">Belongs to the peptidase C19 family. UBP8 subfamily.</text>
</comment>
<evidence type="ECO:0000256" key="8">
    <source>
        <dbReference type="ARBA" id="ARBA00022807"/>
    </source>
</evidence>
<keyword evidence="8 14" id="KW-0788">Thiol protease</keyword>
<evidence type="ECO:0000256" key="3">
    <source>
        <dbReference type="ARBA" id="ARBA00022670"/>
    </source>
</evidence>
<dbReference type="OrthoDB" id="289038at2759"/>
<keyword evidence="9" id="KW-0862">Zinc</keyword>
<evidence type="ECO:0000313" key="17">
    <source>
        <dbReference type="EMBL" id="KAH9826381.1"/>
    </source>
</evidence>
<keyword evidence="4" id="KW-0479">Metal-binding</keyword>
<feature type="region of interest" description="Disordered" evidence="15">
    <location>
        <begin position="1"/>
        <end position="26"/>
    </location>
</feature>
<dbReference type="InterPro" id="IPR013083">
    <property type="entry name" value="Znf_RING/FYVE/PHD"/>
</dbReference>
<evidence type="ECO:0000256" key="5">
    <source>
        <dbReference type="ARBA" id="ARBA00022771"/>
    </source>
</evidence>
<evidence type="ECO:0000256" key="6">
    <source>
        <dbReference type="ARBA" id="ARBA00022786"/>
    </source>
</evidence>
<reference evidence="17 18" key="1">
    <citation type="journal article" date="2018" name="IMA Fungus">
        <title>IMA Genome-F 10: Nine draft genome sequences of Claviceps purpurea s.lat., including C. arundinis, C. humidiphila, and C. cf. spartinae, pseudomolecules for the pitch canker pathogen Fusarium circinatum, draft genome of Davidsoniella eucalypti, Grosmannia galeiformis, Quambalaria eucalypti, and Teratosphaeria destructans.</title>
        <authorList>
            <person name="Wingfield B.D."/>
            <person name="Liu M."/>
            <person name="Nguyen H.D."/>
            <person name="Lane F.A."/>
            <person name="Morgan S.W."/>
            <person name="De Vos L."/>
            <person name="Wilken P.M."/>
            <person name="Duong T.A."/>
            <person name="Aylward J."/>
            <person name="Coetzee M.P."/>
            <person name="Dadej K."/>
            <person name="De Beer Z.W."/>
            <person name="Findlay W."/>
            <person name="Havenga M."/>
            <person name="Kolarik M."/>
            <person name="Menzies J.G."/>
            <person name="Naidoo K."/>
            <person name="Pochopski O."/>
            <person name="Shoukouhi P."/>
            <person name="Santana Q.C."/>
            <person name="Seifert K.A."/>
            <person name="Soal N."/>
            <person name="Steenkamp E.T."/>
            <person name="Tatham C.T."/>
            <person name="van der Nest M.A."/>
            <person name="Wingfield M.J."/>
        </authorList>
    </citation>
    <scope>NUCLEOTIDE SEQUENCE [LARGE SCALE GENOMIC DNA]</scope>
    <source>
        <strain evidence="17">CMW44962</strain>
    </source>
</reference>
<evidence type="ECO:0000313" key="18">
    <source>
        <dbReference type="Proteomes" id="UP001138500"/>
    </source>
</evidence>
<dbReference type="PANTHER" id="PTHR21646">
    <property type="entry name" value="UBIQUITIN CARBOXYL-TERMINAL HYDROLASE"/>
    <property type="match status" value="1"/>
</dbReference>
<dbReference type="GO" id="GO:0004843">
    <property type="term" value="F:cysteine-type deubiquitinase activity"/>
    <property type="evidence" value="ECO:0007669"/>
    <property type="project" value="UniProtKB-UniRule"/>
</dbReference>